<dbReference type="EMBL" id="SMFM01000006">
    <property type="protein sequence ID" value="TDD75145.1"/>
    <property type="molecule type" value="Genomic_DNA"/>
</dbReference>
<accession>A0A4R5AS91</accession>
<dbReference type="InterPro" id="IPR012654">
    <property type="entry name" value="CHP02391"/>
</dbReference>
<sequence length="267" mass="30606">MTESFNPSTLRSISKIIGEEILTHKQINEQFHNSGLIDTGEGTNKPDRIYYTLTSRQKQDNCGNNVLSFIVKIIDPKRYDDEASFEKHRTTINERLLYEGIEINKEGKPKIVDKAKTISEAKCRSMKIKERVHGIGIHHDILPYCESEWLNENYFHAILEITKSIAHKLRQKSGYVSDGAILVDECFGLGCDKKPMLAFSLLQSESDESEHKGFSNFIKGFFSMYRNPKAHDPKLLEDTHLTEMTEVLVVATIIQNKLDKTYKTGYK</sequence>
<dbReference type="AlphaFoldDB" id="A0A4R5AS91"/>
<name>A0A4R5AS91_9FLAO</name>
<evidence type="ECO:0000313" key="3">
    <source>
        <dbReference type="Proteomes" id="UP000295278"/>
    </source>
</evidence>
<dbReference type="NCBIfam" id="TIGR02391">
    <property type="entry name" value="hypoth_ymh"/>
    <property type="match status" value="1"/>
</dbReference>
<evidence type="ECO:0000259" key="1">
    <source>
        <dbReference type="Pfam" id="PF09509"/>
    </source>
</evidence>
<proteinExistence type="predicted"/>
<reference evidence="2 3" key="1">
    <citation type="submission" date="2019-03" db="EMBL/GenBank/DDBJ databases">
        <title>Flavobacterium AT-3-2 sp. nov., isolated from arctic soil.</title>
        <authorList>
            <person name="Chaudhary D.K."/>
        </authorList>
    </citation>
    <scope>NUCLEOTIDE SEQUENCE [LARGE SCALE GENOMIC DNA]</scope>
    <source>
        <strain evidence="2 3">AT-3-2</strain>
    </source>
</reference>
<organism evidence="2 3">
    <name type="scientific">Flavobacterium caseinilyticum</name>
    <dbReference type="NCBI Taxonomy" id="2541732"/>
    <lineage>
        <taxon>Bacteria</taxon>
        <taxon>Pseudomonadati</taxon>
        <taxon>Bacteroidota</taxon>
        <taxon>Flavobacteriia</taxon>
        <taxon>Flavobacteriales</taxon>
        <taxon>Flavobacteriaceae</taxon>
        <taxon>Flavobacterium</taxon>
    </lineage>
</organism>
<dbReference type="RefSeq" id="WP_131910067.1">
    <property type="nucleotide sequence ID" value="NZ_SMFM01000006.1"/>
</dbReference>
<comment type="caution">
    <text evidence="2">The sequence shown here is derived from an EMBL/GenBank/DDBJ whole genome shotgun (WGS) entry which is preliminary data.</text>
</comment>
<dbReference type="Proteomes" id="UP000295278">
    <property type="component" value="Unassembled WGS sequence"/>
</dbReference>
<gene>
    <name evidence="2" type="ORF">E0F89_12220</name>
</gene>
<feature type="domain" description="Conserved hypothetical protein CHP02391" evidence="1">
    <location>
        <begin position="136"/>
        <end position="256"/>
    </location>
</feature>
<dbReference type="Pfam" id="PF09509">
    <property type="entry name" value="Hypoth_Ymh"/>
    <property type="match status" value="1"/>
</dbReference>
<keyword evidence="3" id="KW-1185">Reference proteome</keyword>
<dbReference type="OrthoDB" id="1863356at2"/>
<evidence type="ECO:0000313" key="2">
    <source>
        <dbReference type="EMBL" id="TDD75145.1"/>
    </source>
</evidence>
<protein>
    <submittedName>
        <fullName evidence="2">TIGR02391 family protein</fullName>
    </submittedName>
</protein>